<name>A0A6J5M542_9CAUD</name>
<organism evidence="1">
    <name type="scientific">uncultured Caudovirales phage</name>
    <dbReference type="NCBI Taxonomy" id="2100421"/>
    <lineage>
        <taxon>Viruses</taxon>
        <taxon>Duplodnaviria</taxon>
        <taxon>Heunggongvirae</taxon>
        <taxon>Uroviricota</taxon>
        <taxon>Caudoviricetes</taxon>
        <taxon>Peduoviridae</taxon>
        <taxon>Maltschvirus</taxon>
        <taxon>Maltschvirus maltsch</taxon>
    </lineage>
</organism>
<evidence type="ECO:0000313" key="1">
    <source>
        <dbReference type="EMBL" id="CAB4140567.1"/>
    </source>
</evidence>
<sequence length="538" mass="57060">MDLSKLSTKDLEYLKAGQITKVSTAGLEELAKQQGSTGVLQPSVVAPVPYSPTAERVRAAAGGVTFSLADELEAAVRSGAVSGEEYRRIRDQLRAQQGQYALDRPVESTVSEVTGALAMPAALAVKPVTRGAGILGDIALGTGTGALYGVGQAQEAANIPEEAIKNALLGGGISGALSGVGRLAAPNIRPEAAALREKGIPLTPGSAFGGAYQQVEQAAESLPIAGRIVSGARERQFEKFNTAAYNKVLSNIDPALKVPSDLTGRAAYNYVEQNIRNQYESVLPQIAITYRPKVEKSLDAVVNRYSGTKLPPELSKDFKTYVDGIKADFSANQVLNGRRAQAVKEDIARMANAYSTAQGKDRLLADAYRDLENVYMTTMKNQNPSFAKELSKADSAYRDFVRVQTAMAKTRGEEGIFTPAQLEASVRQSDRSARKGAFARGSAPMQDLSGTATSVLGTKVPDSGTAARGMTGALFTGGAAYIDPLAGGLTALMTAPYYRLGEKALFAPRNPTFSETVQRARTATPYAMPGLLDYIQRD</sequence>
<evidence type="ECO:0000313" key="2">
    <source>
        <dbReference type="EMBL" id="CAB4157892.1"/>
    </source>
</evidence>
<reference evidence="1" key="1">
    <citation type="submission" date="2020-04" db="EMBL/GenBank/DDBJ databases">
        <authorList>
            <person name="Chiriac C."/>
            <person name="Salcher M."/>
            <person name="Ghai R."/>
            <person name="Kavagutti S V."/>
        </authorList>
    </citation>
    <scope>NUCLEOTIDE SEQUENCE</scope>
</reference>
<dbReference type="EMBL" id="LR796382">
    <property type="protein sequence ID" value="CAB4140567.1"/>
    <property type="molecule type" value="Genomic_DNA"/>
</dbReference>
<accession>A0A6J5M542</accession>
<dbReference type="EMBL" id="LR796652">
    <property type="protein sequence ID" value="CAB4157892.1"/>
    <property type="molecule type" value="Genomic_DNA"/>
</dbReference>
<protein>
    <submittedName>
        <fullName evidence="1">Uncharacterized protein</fullName>
    </submittedName>
</protein>
<gene>
    <name evidence="1" type="ORF">UFOVP409_50</name>
    <name evidence="2" type="ORF">UFOVP684_52</name>
</gene>
<proteinExistence type="predicted"/>